<organism evidence="1">
    <name type="scientific">hydrocarbon metagenome</name>
    <dbReference type="NCBI Taxonomy" id="938273"/>
    <lineage>
        <taxon>unclassified sequences</taxon>
        <taxon>metagenomes</taxon>
        <taxon>ecological metagenomes</taxon>
    </lineage>
</organism>
<sequence length="281" mass="32197">MTNLDMLKMFEAVSVLFRASYQEPLWGKYCSHLGNSIDAVCIFFRGYAFEHQGRSPSYPPAAVKAIKKSENNHDSPQDIWKNFGSFLHNKGLNKDINPLYHDDNSCNTKEMCIWCALGSKNIVSASKEDLNKDQIKAAHDRLKRIRGVGNKIASLFLRDVAVNYNLTPIKDRWLLQPVDIWIRRIVQSLNNSSKMDNRVIAEWIVDRCKECNINPERCNQGMWYFAARIAGSDFELEQSLQDMNYARNLLKNHISVLKTSSSAAIELESQLNNWLFAELCG</sequence>
<protein>
    <recommendedName>
        <fullName evidence="2">HhH-GPD domain-containing protein</fullName>
    </recommendedName>
</protein>
<dbReference type="AlphaFoldDB" id="A0A0W8F997"/>
<evidence type="ECO:0008006" key="2">
    <source>
        <dbReference type="Google" id="ProtNLM"/>
    </source>
</evidence>
<dbReference type="EMBL" id="LNQE01001442">
    <property type="protein sequence ID" value="KUG17431.1"/>
    <property type="molecule type" value="Genomic_DNA"/>
</dbReference>
<accession>A0A0W8F997</accession>
<proteinExistence type="predicted"/>
<reference evidence="1" key="1">
    <citation type="journal article" date="2015" name="Proc. Natl. Acad. Sci. U.S.A.">
        <title>Networks of energetic and metabolic interactions define dynamics in microbial communities.</title>
        <authorList>
            <person name="Embree M."/>
            <person name="Liu J.K."/>
            <person name="Al-Bassam M.M."/>
            <person name="Zengler K."/>
        </authorList>
    </citation>
    <scope>NUCLEOTIDE SEQUENCE</scope>
</reference>
<gene>
    <name evidence="1" type="ORF">ASZ90_012871</name>
</gene>
<evidence type="ECO:0000313" key="1">
    <source>
        <dbReference type="EMBL" id="KUG17431.1"/>
    </source>
</evidence>
<name>A0A0W8F997_9ZZZZ</name>
<comment type="caution">
    <text evidence="1">The sequence shown here is derived from an EMBL/GenBank/DDBJ whole genome shotgun (WGS) entry which is preliminary data.</text>
</comment>